<dbReference type="InterPro" id="IPR038332">
    <property type="entry name" value="PPE_sf"/>
</dbReference>
<evidence type="ECO:0000313" key="6">
    <source>
        <dbReference type="Proteomes" id="UP001187143"/>
    </source>
</evidence>
<dbReference type="PANTHER" id="PTHR46766">
    <property type="entry name" value="GLUTAMINE-RICH PROTEIN 2"/>
    <property type="match status" value="1"/>
</dbReference>
<dbReference type="GO" id="GO:0052572">
    <property type="term" value="P:response to host immune response"/>
    <property type="evidence" value="ECO:0007669"/>
    <property type="project" value="TreeGrafter"/>
</dbReference>
<organism evidence="5 6">
    <name type="scientific">Mycobacterium intracellulare</name>
    <dbReference type="NCBI Taxonomy" id="1767"/>
    <lineage>
        <taxon>Bacteria</taxon>
        <taxon>Bacillati</taxon>
        <taxon>Actinomycetota</taxon>
        <taxon>Actinomycetes</taxon>
        <taxon>Mycobacteriales</taxon>
        <taxon>Mycobacteriaceae</taxon>
        <taxon>Mycobacterium</taxon>
        <taxon>Mycobacterium avium complex (MAC)</taxon>
    </lineage>
</organism>
<feature type="region of interest" description="Disordered" evidence="2">
    <location>
        <begin position="148"/>
        <end position="172"/>
    </location>
</feature>
<reference evidence="5" key="1">
    <citation type="submission" date="2023-10" db="EMBL/GenBank/DDBJ databases">
        <title>Characterization and genome sequence of Mycobacterium intracellulare ABSURDO, a novel pathogenic isolate with three colony morphotypes that vary in growth and acid-fastness.</title>
        <authorList>
            <person name="Jude B.A."/>
            <person name="Robinson R.T."/>
        </authorList>
    </citation>
    <scope>NUCLEOTIDE SEQUENCE</scope>
    <source>
        <strain evidence="5">ABSURDO Component B</strain>
    </source>
</reference>
<accession>A0AAE4RIB8</accession>
<dbReference type="InterPro" id="IPR022171">
    <property type="entry name" value="PPE_C"/>
</dbReference>
<evidence type="ECO:0000259" key="3">
    <source>
        <dbReference type="Pfam" id="PF00823"/>
    </source>
</evidence>
<sequence>MYAGPGSGSMLAAAAAWDTLAVELHSTAAAYGSVVSGLASGPWVGPASAAMAAAAHSYVTWLHTTATEAEQTASQAEAAAGAHSVALAATVPPPVIAANRALLMQLIQTNIFGQNTPAIGTVEGQYAEMWAQDTAAMNGYAGSSVAASTLHPFTKPPQPTNPGRQAAQAASVLQAAGGTTGASAQSALAPLTTLASSPGLSGLASELAPISTLLSFPSMGFGDSMGSWAGAANLISNINNGMGLATFMAQHPGGLVEALNPPFAGLASFELRSAGVGAGMGQAITIGSISVPQSWAMPAPAISSAASAAPVSAAVAGPLLVDGIPGAALGETMMGTLAGRALGGTTAKAVANRNRRVIPQSPAAG</sequence>
<gene>
    <name evidence="5" type="ORF">R4F53_25675</name>
</gene>
<name>A0AAE4RIB8_MYCIT</name>
<feature type="domain" description="PPE" evidence="3">
    <location>
        <begin position="1"/>
        <end position="150"/>
    </location>
</feature>
<dbReference type="InterPro" id="IPR000030">
    <property type="entry name" value="PPE_dom"/>
</dbReference>
<comment type="similarity">
    <text evidence="1">Belongs to the mycobacterial PPE family.</text>
</comment>
<protein>
    <submittedName>
        <fullName evidence="5">PPE family protein</fullName>
    </submittedName>
</protein>
<dbReference type="Proteomes" id="UP001187143">
    <property type="component" value="Unassembled WGS sequence"/>
</dbReference>
<dbReference type="SUPFAM" id="SSF140459">
    <property type="entry name" value="PE/PPE dimer-like"/>
    <property type="match status" value="1"/>
</dbReference>
<evidence type="ECO:0000259" key="4">
    <source>
        <dbReference type="Pfam" id="PF12484"/>
    </source>
</evidence>
<dbReference type="EMBL" id="JAWLLD010000046">
    <property type="protein sequence ID" value="MDV7015663.1"/>
    <property type="molecule type" value="Genomic_DNA"/>
</dbReference>
<comment type="caution">
    <text evidence="5">The sequence shown here is derived from an EMBL/GenBank/DDBJ whole genome shotgun (WGS) entry which is preliminary data.</text>
</comment>
<dbReference type="Pfam" id="PF00823">
    <property type="entry name" value="PPE"/>
    <property type="match status" value="1"/>
</dbReference>
<evidence type="ECO:0000256" key="1">
    <source>
        <dbReference type="ARBA" id="ARBA00010652"/>
    </source>
</evidence>
<dbReference type="Gene3D" id="1.20.1260.20">
    <property type="entry name" value="PPE superfamily"/>
    <property type="match status" value="1"/>
</dbReference>
<proteinExistence type="inferred from homology"/>
<dbReference type="Pfam" id="PF12484">
    <property type="entry name" value="PPE-SVP"/>
    <property type="match status" value="1"/>
</dbReference>
<feature type="domain" description="PPE family C-terminal" evidence="4">
    <location>
        <begin position="278"/>
        <end position="343"/>
    </location>
</feature>
<dbReference type="AlphaFoldDB" id="A0AAE4RIB8"/>
<evidence type="ECO:0000313" key="5">
    <source>
        <dbReference type="EMBL" id="MDV7015663.1"/>
    </source>
</evidence>
<dbReference type="PANTHER" id="PTHR46766:SF1">
    <property type="entry name" value="GLUTAMINE-RICH PROTEIN 2"/>
    <property type="match status" value="1"/>
</dbReference>
<evidence type="ECO:0000256" key="2">
    <source>
        <dbReference type="SAM" id="MobiDB-lite"/>
    </source>
</evidence>